<dbReference type="Gene3D" id="1.10.287.100">
    <property type="match status" value="1"/>
</dbReference>
<proteinExistence type="predicted"/>
<dbReference type="GO" id="GO:0003677">
    <property type="term" value="F:DNA binding"/>
    <property type="evidence" value="ECO:0007669"/>
    <property type="project" value="UniProtKB-KW"/>
</dbReference>
<dbReference type="RefSeq" id="WP_184743396.1">
    <property type="nucleotide sequence ID" value="NZ_JACHGJ010000001.1"/>
</dbReference>
<dbReference type="Pfam" id="PF00392">
    <property type="entry name" value="GntR"/>
    <property type="match status" value="1"/>
</dbReference>
<dbReference type="InterPro" id="IPR000524">
    <property type="entry name" value="Tscrpt_reg_HTH_GntR"/>
</dbReference>
<name>A0A841R8W7_9SPIO</name>
<evidence type="ECO:0000313" key="5">
    <source>
        <dbReference type="EMBL" id="MBB6478922.1"/>
    </source>
</evidence>
<dbReference type="GO" id="GO:0003700">
    <property type="term" value="F:DNA-binding transcription factor activity"/>
    <property type="evidence" value="ECO:0007669"/>
    <property type="project" value="InterPro"/>
</dbReference>
<reference evidence="5 6" key="1">
    <citation type="submission" date="2020-08" db="EMBL/GenBank/DDBJ databases">
        <title>Genomic Encyclopedia of Type Strains, Phase IV (KMG-IV): sequencing the most valuable type-strain genomes for metagenomic binning, comparative biology and taxonomic classification.</title>
        <authorList>
            <person name="Goeker M."/>
        </authorList>
    </citation>
    <scope>NUCLEOTIDE SEQUENCE [LARGE SCALE GENOMIC DNA]</scope>
    <source>
        <strain evidence="5 6">DSM 2461</strain>
    </source>
</reference>
<keyword evidence="6" id="KW-1185">Reference proteome</keyword>
<dbReference type="InterPro" id="IPR036388">
    <property type="entry name" value="WH-like_DNA-bd_sf"/>
</dbReference>
<dbReference type="CDD" id="cd07377">
    <property type="entry name" value="WHTH_GntR"/>
    <property type="match status" value="1"/>
</dbReference>
<accession>A0A841R8W7</accession>
<dbReference type="SUPFAM" id="SSF46785">
    <property type="entry name" value="Winged helix' DNA-binding domain"/>
    <property type="match status" value="1"/>
</dbReference>
<protein>
    <submittedName>
        <fullName evidence="5">DNA-binding transcriptional regulator YhcF (GntR family)</fullName>
    </submittedName>
</protein>
<evidence type="ECO:0000256" key="1">
    <source>
        <dbReference type="ARBA" id="ARBA00023015"/>
    </source>
</evidence>
<gene>
    <name evidence="5" type="ORF">HNR50_000555</name>
</gene>
<sequence>MEFNKNQPIYLQIAEYVSENILTSKWKEGDRILSVRELSMKLQVNPNTVMRTYNHLQSEEVLYNQRGIGYFISEGSTDKIRKIKKDHYVKVDLPDVFRTGRLLGITPDELSDLYNTYLKEAGK</sequence>
<dbReference type="Gene3D" id="1.10.10.10">
    <property type="entry name" value="Winged helix-like DNA-binding domain superfamily/Winged helix DNA-binding domain"/>
    <property type="match status" value="1"/>
</dbReference>
<dbReference type="PANTHER" id="PTHR38445:SF10">
    <property type="entry name" value="GNTR-FAMILY TRANSCRIPTIONAL REGULATOR"/>
    <property type="match status" value="1"/>
</dbReference>
<feature type="domain" description="HTH gntR-type" evidence="4">
    <location>
        <begin position="7"/>
        <end position="75"/>
    </location>
</feature>
<organism evidence="5 6">
    <name type="scientific">Spirochaeta isovalerica</name>
    <dbReference type="NCBI Taxonomy" id="150"/>
    <lineage>
        <taxon>Bacteria</taxon>
        <taxon>Pseudomonadati</taxon>
        <taxon>Spirochaetota</taxon>
        <taxon>Spirochaetia</taxon>
        <taxon>Spirochaetales</taxon>
        <taxon>Spirochaetaceae</taxon>
        <taxon>Spirochaeta</taxon>
    </lineage>
</organism>
<keyword evidence="1" id="KW-0805">Transcription regulation</keyword>
<dbReference type="PROSITE" id="PS50949">
    <property type="entry name" value="HTH_GNTR"/>
    <property type="match status" value="1"/>
</dbReference>
<keyword evidence="2 5" id="KW-0238">DNA-binding</keyword>
<dbReference type="Proteomes" id="UP000587760">
    <property type="component" value="Unassembled WGS sequence"/>
</dbReference>
<dbReference type="EMBL" id="JACHGJ010000001">
    <property type="protein sequence ID" value="MBB6478922.1"/>
    <property type="molecule type" value="Genomic_DNA"/>
</dbReference>
<evidence type="ECO:0000313" key="6">
    <source>
        <dbReference type="Proteomes" id="UP000587760"/>
    </source>
</evidence>
<dbReference type="SMART" id="SM00345">
    <property type="entry name" value="HTH_GNTR"/>
    <property type="match status" value="1"/>
</dbReference>
<evidence type="ECO:0000259" key="4">
    <source>
        <dbReference type="PROSITE" id="PS50949"/>
    </source>
</evidence>
<dbReference type="PANTHER" id="PTHR38445">
    <property type="entry name" value="HTH-TYPE TRANSCRIPTIONAL REPRESSOR YTRA"/>
    <property type="match status" value="1"/>
</dbReference>
<evidence type="ECO:0000256" key="2">
    <source>
        <dbReference type="ARBA" id="ARBA00023125"/>
    </source>
</evidence>
<evidence type="ECO:0000256" key="3">
    <source>
        <dbReference type="ARBA" id="ARBA00023163"/>
    </source>
</evidence>
<dbReference type="InterPro" id="IPR036390">
    <property type="entry name" value="WH_DNA-bd_sf"/>
</dbReference>
<comment type="caution">
    <text evidence="5">The sequence shown here is derived from an EMBL/GenBank/DDBJ whole genome shotgun (WGS) entry which is preliminary data.</text>
</comment>
<keyword evidence="3" id="KW-0804">Transcription</keyword>
<dbReference type="AlphaFoldDB" id="A0A841R8W7"/>